<gene>
    <name evidence="1" type="ORF">HC031_07835</name>
</gene>
<sequence length="80" mass="9298">MAERVMFVQLKTGHDTDKGPAWISRVRFTKSWQTAYWLSGPHRDRADTRYSNIRPQIDDDVRDLYEAFLSGATLPGRERG</sequence>
<dbReference type="Proteomes" id="UP000722989">
    <property type="component" value="Unassembled WGS sequence"/>
</dbReference>
<keyword evidence="2" id="KW-1185">Reference proteome</keyword>
<protein>
    <submittedName>
        <fullName evidence="1">Uncharacterized protein</fullName>
    </submittedName>
</protein>
<name>A0ABX0XUE5_9ACTN</name>
<organism evidence="1 2">
    <name type="scientific">Planosporangium thailandense</name>
    <dbReference type="NCBI Taxonomy" id="765197"/>
    <lineage>
        <taxon>Bacteria</taxon>
        <taxon>Bacillati</taxon>
        <taxon>Actinomycetota</taxon>
        <taxon>Actinomycetes</taxon>
        <taxon>Micromonosporales</taxon>
        <taxon>Micromonosporaceae</taxon>
        <taxon>Planosporangium</taxon>
    </lineage>
</organism>
<proteinExistence type="predicted"/>
<accession>A0ABX0XUE5</accession>
<reference evidence="1 2" key="1">
    <citation type="submission" date="2020-03" db="EMBL/GenBank/DDBJ databases">
        <title>WGS of the type strain of Planosporangium spp.</title>
        <authorList>
            <person name="Thawai C."/>
        </authorList>
    </citation>
    <scope>NUCLEOTIDE SEQUENCE [LARGE SCALE GENOMIC DNA]</scope>
    <source>
        <strain evidence="1 2">TBRC 5610</strain>
    </source>
</reference>
<dbReference type="EMBL" id="JAATVY010000004">
    <property type="protein sequence ID" value="NJC69628.1"/>
    <property type="molecule type" value="Genomic_DNA"/>
</dbReference>
<evidence type="ECO:0000313" key="1">
    <source>
        <dbReference type="EMBL" id="NJC69628.1"/>
    </source>
</evidence>
<dbReference type="RefSeq" id="WP_167924548.1">
    <property type="nucleotide sequence ID" value="NZ_JAATVY010000004.1"/>
</dbReference>
<comment type="caution">
    <text evidence="1">The sequence shown here is derived from an EMBL/GenBank/DDBJ whole genome shotgun (WGS) entry which is preliminary data.</text>
</comment>
<evidence type="ECO:0000313" key="2">
    <source>
        <dbReference type="Proteomes" id="UP000722989"/>
    </source>
</evidence>